<keyword evidence="2" id="KW-1185">Reference proteome</keyword>
<accession>A0ABV7U265</accession>
<dbReference type="InterPro" id="IPR006522">
    <property type="entry name" value="Phage_virion_morphogenesis"/>
</dbReference>
<evidence type="ECO:0000313" key="1">
    <source>
        <dbReference type="EMBL" id="MFC3629003.1"/>
    </source>
</evidence>
<protein>
    <submittedName>
        <fullName evidence="1">Phage virion morphogenesis protein</fullName>
    </submittedName>
</protein>
<evidence type="ECO:0000313" key="2">
    <source>
        <dbReference type="Proteomes" id="UP001595539"/>
    </source>
</evidence>
<dbReference type="RefSeq" id="WP_377760252.1">
    <property type="nucleotide sequence ID" value="NZ_JBHRXY010000003.1"/>
</dbReference>
<dbReference type="Pfam" id="PF05069">
    <property type="entry name" value="Phage_tail_S"/>
    <property type="match status" value="1"/>
</dbReference>
<comment type="caution">
    <text evidence="1">The sequence shown here is derived from an EMBL/GenBank/DDBJ whole genome shotgun (WGS) entry which is preliminary data.</text>
</comment>
<dbReference type="EMBL" id="JBHRXY010000003">
    <property type="protein sequence ID" value="MFC3629003.1"/>
    <property type="molecule type" value="Genomic_DNA"/>
</dbReference>
<reference evidence="2" key="1">
    <citation type="journal article" date="2019" name="Int. J. Syst. Evol. Microbiol.">
        <title>The Global Catalogue of Microorganisms (GCM) 10K type strain sequencing project: providing services to taxonomists for standard genome sequencing and annotation.</title>
        <authorList>
            <consortium name="The Broad Institute Genomics Platform"/>
            <consortium name="The Broad Institute Genome Sequencing Center for Infectious Disease"/>
            <person name="Wu L."/>
            <person name="Ma J."/>
        </authorList>
    </citation>
    <scope>NUCLEOTIDE SEQUENCE [LARGE SCALE GENOMIC DNA]</scope>
    <source>
        <strain evidence="2">KCTC 42473</strain>
    </source>
</reference>
<proteinExistence type="predicted"/>
<gene>
    <name evidence="1" type="ORF">ACFOM8_06035</name>
</gene>
<name>A0ABV7U265_9RHOB</name>
<dbReference type="Proteomes" id="UP001595539">
    <property type="component" value="Unassembled WGS sequence"/>
</dbReference>
<sequence>MTGISISVELRAGEARNRLQGLLDRMDNRRPLFASIGERLVKSASDNFRAEKAPDGKPWKKLQPRTIREREKRKLTPIAILRARGHLAGSINYAATNDEVRIGSPVEYAAIHQLGGTIQQPDRAAKIYRKRDADGKIGRRFVKKSAADVITDVTIPGRAIIIPARPYLGLSPADEAAILEDAADWLAP</sequence>
<organism evidence="1 2">
    <name type="scientific">Paracoccus angustae</name>
    <dbReference type="NCBI Taxonomy" id="1671480"/>
    <lineage>
        <taxon>Bacteria</taxon>
        <taxon>Pseudomonadati</taxon>
        <taxon>Pseudomonadota</taxon>
        <taxon>Alphaproteobacteria</taxon>
        <taxon>Rhodobacterales</taxon>
        <taxon>Paracoccaceae</taxon>
        <taxon>Paracoccus</taxon>
    </lineage>
</organism>
<dbReference type="NCBIfam" id="TIGR01635">
    <property type="entry name" value="tail_comp_S"/>
    <property type="match status" value="1"/>
</dbReference>